<keyword evidence="8" id="KW-1185">Reference proteome</keyword>
<dbReference type="SUPFAM" id="SSF49854">
    <property type="entry name" value="Spermadhesin, CUB domain"/>
    <property type="match status" value="2"/>
</dbReference>
<evidence type="ECO:0000259" key="6">
    <source>
        <dbReference type="PROSITE" id="PS50041"/>
    </source>
</evidence>
<accession>A0A090L6X3</accession>
<dbReference type="SUPFAM" id="SSF56436">
    <property type="entry name" value="C-type lectin-like"/>
    <property type="match status" value="1"/>
</dbReference>
<dbReference type="Gene3D" id="3.10.100.10">
    <property type="entry name" value="Mannose-Binding Protein A, subunit A"/>
    <property type="match status" value="1"/>
</dbReference>
<dbReference type="InterPro" id="IPR001304">
    <property type="entry name" value="C-type_lectin-like"/>
</dbReference>
<proteinExistence type="predicted"/>
<dbReference type="Gene3D" id="2.60.120.290">
    <property type="entry name" value="Spermadhesin, CUB domain"/>
    <property type="match status" value="2"/>
</dbReference>
<keyword evidence="2 3" id="KW-1015">Disulfide bond</keyword>
<dbReference type="RefSeq" id="XP_024502416.1">
    <property type="nucleotide sequence ID" value="XM_024648437.1"/>
</dbReference>
<dbReference type="PANTHER" id="PTHR24251">
    <property type="entry name" value="OVOCHYMASE-RELATED"/>
    <property type="match status" value="1"/>
</dbReference>
<evidence type="ECO:0000256" key="4">
    <source>
        <dbReference type="SAM" id="SignalP"/>
    </source>
</evidence>
<dbReference type="AlphaFoldDB" id="A0A090L6X3"/>
<dbReference type="OMA" id="SVAPFNY"/>
<feature type="domain" description="CUB" evidence="5">
    <location>
        <begin position="139"/>
        <end position="251"/>
    </location>
</feature>
<comment type="caution">
    <text evidence="3">Lacks conserved residue(s) required for the propagation of feature annotation.</text>
</comment>
<dbReference type="Pfam" id="PF00059">
    <property type="entry name" value="Lectin_C"/>
    <property type="match status" value="1"/>
</dbReference>
<dbReference type="CDD" id="cd00037">
    <property type="entry name" value="CLECT"/>
    <property type="match status" value="1"/>
</dbReference>
<dbReference type="SMART" id="SM00034">
    <property type="entry name" value="CLECT"/>
    <property type="match status" value="1"/>
</dbReference>
<evidence type="ECO:0000256" key="1">
    <source>
        <dbReference type="ARBA" id="ARBA00022737"/>
    </source>
</evidence>
<evidence type="ECO:0000313" key="8">
    <source>
        <dbReference type="Proteomes" id="UP000035682"/>
    </source>
</evidence>
<evidence type="ECO:0000313" key="7">
    <source>
        <dbReference type="EMBL" id="CEF63214.1"/>
    </source>
</evidence>
<dbReference type="EMBL" id="LN609528">
    <property type="protein sequence ID" value="CEF63214.1"/>
    <property type="molecule type" value="Genomic_DNA"/>
</dbReference>
<protein>
    <submittedName>
        <fullName evidence="7">CUB domain and C-type lectin domain and C-type lectin-like domain and C-type lectin fold domain-containing protein</fullName>
    </submittedName>
</protein>
<dbReference type="GO" id="GO:0030246">
    <property type="term" value="F:carbohydrate binding"/>
    <property type="evidence" value="ECO:0007669"/>
    <property type="project" value="UniProtKB-KW"/>
</dbReference>
<reference evidence="7 8" key="1">
    <citation type="submission" date="2014-09" db="EMBL/GenBank/DDBJ databases">
        <authorList>
            <person name="Martin A.A."/>
        </authorList>
    </citation>
    <scope>NUCLEOTIDE SEQUENCE</scope>
    <source>
        <strain evidence="8">ED321</strain>
        <strain evidence="7">ED321 Heterogonic</strain>
    </source>
</reference>
<organism evidence="7">
    <name type="scientific">Strongyloides ratti</name>
    <name type="common">Parasitic roundworm</name>
    <dbReference type="NCBI Taxonomy" id="34506"/>
    <lineage>
        <taxon>Eukaryota</taxon>
        <taxon>Metazoa</taxon>
        <taxon>Ecdysozoa</taxon>
        <taxon>Nematoda</taxon>
        <taxon>Chromadorea</taxon>
        <taxon>Rhabditida</taxon>
        <taxon>Tylenchina</taxon>
        <taxon>Panagrolaimomorpha</taxon>
        <taxon>Strongyloidoidea</taxon>
        <taxon>Strongyloididae</taxon>
        <taxon>Strongyloides</taxon>
    </lineage>
</organism>
<name>A0A090L6X3_STRRB</name>
<feature type="signal peptide" evidence="4">
    <location>
        <begin position="1"/>
        <end position="19"/>
    </location>
</feature>
<feature type="domain" description="C-type lectin" evidence="6">
    <location>
        <begin position="36"/>
        <end position="133"/>
    </location>
</feature>
<dbReference type="WormBase" id="SRAE_1000147700">
    <property type="protein sequence ID" value="SRP08039"/>
    <property type="gene ID" value="WBGene00258084"/>
</dbReference>
<keyword evidence="7" id="KW-0430">Lectin</keyword>
<reference evidence="9" key="2">
    <citation type="submission" date="2020-12" db="UniProtKB">
        <authorList>
            <consortium name="WormBaseParasite"/>
        </authorList>
    </citation>
    <scope>IDENTIFICATION</scope>
</reference>
<dbReference type="GeneID" id="36375579"/>
<sequence length="367" mass="41721">MVWFLIQIIFLSIFTIIFSLQQCPDGWILDSKTLQCYYFSNENSMAMDQAELFCNNQVGGNLASIHSNDDLLIVENLSNKSPFLTWIGLQSNDNGNLSWTDGNHQQCFALRTTIPNDGFVSLHCSYNQPFICKQKVPSCPKTFYNSSLGMISSSNYPKNYDNNLDCKYIINVPTNKRVEIIFPAFSTQNYSDYLEIWDGPDVGNGFLIGNFSGSSLKKWNKIYSTGNFMSLFFHTDSTVTSSGWSGLFYARKISPTINATGSGGEISSPNYPQKYDFNEDQYYLITGTNGSMINITFIYFYTEPTYDYLAIYDGPSLYSNKLAMLSGYIANSTNSKQFQSTQNKVLLHFVSDYVFNYNGFLLKWQTF</sequence>
<dbReference type="STRING" id="34506.A0A090L6X3"/>
<dbReference type="PROSITE" id="PS50041">
    <property type="entry name" value="C_TYPE_LECTIN_2"/>
    <property type="match status" value="1"/>
</dbReference>
<keyword evidence="1" id="KW-0677">Repeat</keyword>
<dbReference type="InterPro" id="IPR035914">
    <property type="entry name" value="Sperma_CUB_dom_sf"/>
</dbReference>
<dbReference type="InterPro" id="IPR000859">
    <property type="entry name" value="CUB_dom"/>
</dbReference>
<keyword evidence="4" id="KW-0732">Signal</keyword>
<evidence type="ECO:0000313" key="9">
    <source>
        <dbReference type="WBParaSite" id="SRAE_1000147700.1"/>
    </source>
</evidence>
<dbReference type="WBParaSite" id="SRAE_1000147700.1">
    <property type="protein sequence ID" value="SRAE_1000147700.1"/>
    <property type="gene ID" value="WBGene00258084"/>
</dbReference>
<evidence type="ECO:0000256" key="3">
    <source>
        <dbReference type="PROSITE-ProRule" id="PRU00059"/>
    </source>
</evidence>
<dbReference type="InterPro" id="IPR016187">
    <property type="entry name" value="CTDL_fold"/>
</dbReference>
<feature type="chain" id="PRO_5015030505" evidence="4">
    <location>
        <begin position="20"/>
        <end position="367"/>
    </location>
</feature>
<feature type="domain" description="CUB" evidence="5">
    <location>
        <begin position="253"/>
        <end position="367"/>
    </location>
</feature>
<dbReference type="SMART" id="SM00042">
    <property type="entry name" value="CUB"/>
    <property type="match status" value="2"/>
</dbReference>
<evidence type="ECO:0000259" key="5">
    <source>
        <dbReference type="PROSITE" id="PS01180"/>
    </source>
</evidence>
<feature type="disulfide bond" evidence="3">
    <location>
        <begin position="139"/>
        <end position="166"/>
    </location>
</feature>
<dbReference type="PROSITE" id="PS01180">
    <property type="entry name" value="CUB"/>
    <property type="match status" value="2"/>
</dbReference>
<evidence type="ECO:0000256" key="2">
    <source>
        <dbReference type="ARBA" id="ARBA00023157"/>
    </source>
</evidence>
<dbReference type="CTD" id="36375579"/>
<dbReference type="OrthoDB" id="5866178at2759"/>
<dbReference type="CDD" id="cd00041">
    <property type="entry name" value="CUB"/>
    <property type="match status" value="2"/>
</dbReference>
<dbReference type="Pfam" id="PF00431">
    <property type="entry name" value="CUB"/>
    <property type="match status" value="2"/>
</dbReference>
<gene>
    <name evidence="7 9 10" type="ORF">SRAE_1000147700</name>
</gene>
<dbReference type="InterPro" id="IPR016186">
    <property type="entry name" value="C-type_lectin-like/link_sf"/>
</dbReference>
<dbReference type="Proteomes" id="UP000035682">
    <property type="component" value="Unplaced"/>
</dbReference>
<evidence type="ECO:0000313" key="10">
    <source>
        <dbReference type="WormBase" id="SRAE_1000147700"/>
    </source>
</evidence>